<dbReference type="HOGENOM" id="CLU_009834_7_2_1"/>
<evidence type="ECO:0008006" key="5">
    <source>
        <dbReference type="Google" id="ProtNLM"/>
    </source>
</evidence>
<dbReference type="GO" id="GO:0016829">
    <property type="term" value="F:lyase activity"/>
    <property type="evidence" value="ECO:0007669"/>
    <property type="project" value="UniProtKB-KW"/>
</dbReference>
<reference evidence="4" key="2">
    <citation type="submission" date="2015-01" db="EMBL/GenBank/DDBJ databases">
        <title>Evolutionary Origins and Diversification of the Mycorrhizal Mutualists.</title>
        <authorList>
            <consortium name="DOE Joint Genome Institute"/>
            <consortium name="Mycorrhizal Genomics Consortium"/>
            <person name="Kohler A."/>
            <person name="Kuo A."/>
            <person name="Nagy L.G."/>
            <person name="Floudas D."/>
            <person name="Copeland A."/>
            <person name="Barry K.W."/>
            <person name="Cichocki N."/>
            <person name="Veneault-Fourrey C."/>
            <person name="LaButti K."/>
            <person name="Lindquist E.A."/>
            <person name="Lipzen A."/>
            <person name="Lundell T."/>
            <person name="Morin E."/>
            <person name="Murat C."/>
            <person name="Riley R."/>
            <person name="Ohm R."/>
            <person name="Sun H."/>
            <person name="Tunlid A."/>
            <person name="Henrissat B."/>
            <person name="Grigoriev I.V."/>
            <person name="Hibbett D.S."/>
            <person name="Martin F."/>
        </authorList>
    </citation>
    <scope>NUCLEOTIDE SEQUENCE [LARGE SCALE GENOMIC DNA]</scope>
    <source>
        <strain evidence="4">F 1598</strain>
    </source>
</reference>
<evidence type="ECO:0000256" key="1">
    <source>
        <dbReference type="ARBA" id="ARBA00023098"/>
    </source>
</evidence>
<dbReference type="CDD" id="cd06558">
    <property type="entry name" value="crotonase-like"/>
    <property type="match status" value="1"/>
</dbReference>
<dbReference type="Proteomes" id="UP000054166">
    <property type="component" value="Unassembled WGS sequence"/>
</dbReference>
<reference evidence="3 4" key="1">
    <citation type="submission" date="2014-04" db="EMBL/GenBank/DDBJ databases">
        <authorList>
            <consortium name="DOE Joint Genome Institute"/>
            <person name="Kuo A."/>
            <person name="Tarkka M."/>
            <person name="Buscot F."/>
            <person name="Kohler A."/>
            <person name="Nagy L.G."/>
            <person name="Floudas D."/>
            <person name="Copeland A."/>
            <person name="Barry K.W."/>
            <person name="Cichocki N."/>
            <person name="Veneault-Fourrey C."/>
            <person name="LaButti K."/>
            <person name="Lindquist E.A."/>
            <person name="Lipzen A."/>
            <person name="Lundell T."/>
            <person name="Morin E."/>
            <person name="Murat C."/>
            <person name="Sun H."/>
            <person name="Tunlid A."/>
            <person name="Henrissat B."/>
            <person name="Grigoriev I.V."/>
            <person name="Hibbett D.S."/>
            <person name="Martin F."/>
            <person name="Nordberg H.P."/>
            <person name="Cantor M.N."/>
            <person name="Hua S.X."/>
        </authorList>
    </citation>
    <scope>NUCLEOTIDE SEQUENCE [LARGE SCALE GENOMIC DNA]</scope>
    <source>
        <strain evidence="3 4">F 1598</strain>
    </source>
</reference>
<proteinExistence type="predicted"/>
<dbReference type="Gene3D" id="3.90.226.10">
    <property type="entry name" value="2-enoyl-CoA Hydratase, Chain A, domain 1"/>
    <property type="match status" value="1"/>
</dbReference>
<keyword evidence="2" id="KW-0456">Lyase</keyword>
<dbReference type="PANTHER" id="PTHR11941:SF169">
    <property type="entry name" value="(7AS)-7A-METHYL-1,5-DIOXO-2,3,5,6,7,7A-HEXAHYDRO-1H-INDENE-CARBOXYL-COA HYDROLASE"/>
    <property type="match status" value="1"/>
</dbReference>
<dbReference type="PANTHER" id="PTHR11941">
    <property type="entry name" value="ENOYL-COA HYDRATASE-RELATED"/>
    <property type="match status" value="1"/>
</dbReference>
<organism evidence="3 4">
    <name type="scientific">Piloderma croceum (strain F 1598)</name>
    <dbReference type="NCBI Taxonomy" id="765440"/>
    <lineage>
        <taxon>Eukaryota</taxon>
        <taxon>Fungi</taxon>
        <taxon>Dikarya</taxon>
        <taxon>Basidiomycota</taxon>
        <taxon>Agaricomycotina</taxon>
        <taxon>Agaricomycetes</taxon>
        <taxon>Agaricomycetidae</taxon>
        <taxon>Atheliales</taxon>
        <taxon>Atheliaceae</taxon>
        <taxon>Piloderma</taxon>
    </lineage>
</organism>
<dbReference type="OrthoDB" id="410701at2759"/>
<evidence type="ECO:0000313" key="3">
    <source>
        <dbReference type="EMBL" id="KIM72866.1"/>
    </source>
</evidence>
<name>A0A0C3EYP3_PILCF</name>
<dbReference type="InParanoid" id="A0A0C3EYP3"/>
<dbReference type="GO" id="GO:0006635">
    <property type="term" value="P:fatty acid beta-oxidation"/>
    <property type="evidence" value="ECO:0007669"/>
    <property type="project" value="TreeGrafter"/>
</dbReference>
<dbReference type="InterPro" id="IPR029045">
    <property type="entry name" value="ClpP/crotonase-like_dom_sf"/>
</dbReference>
<dbReference type="STRING" id="765440.A0A0C3EYP3"/>
<protein>
    <recommendedName>
        <fullName evidence="5">Enoyl-CoA hydratase/isomerase family protein</fullName>
    </recommendedName>
</protein>
<evidence type="ECO:0000313" key="4">
    <source>
        <dbReference type="Proteomes" id="UP000054166"/>
    </source>
</evidence>
<accession>A0A0C3EYP3</accession>
<dbReference type="Pfam" id="PF00378">
    <property type="entry name" value="ECH_1"/>
    <property type="match status" value="1"/>
</dbReference>
<dbReference type="SUPFAM" id="SSF52096">
    <property type="entry name" value="ClpP/crotonase"/>
    <property type="match status" value="1"/>
</dbReference>
<dbReference type="AlphaFoldDB" id="A0A0C3EYP3"/>
<sequence>MESAISDVSPTLTIEIADRAALVEFSRAHRQNPFSQARMRELGGTLRALDANDDVGCIVLTGGNGRSFSAGGDFHEVSTFTGGDEVNNWIDDITNLYTTIAGISKPVVAAIDGYAIGLGLQIALCCDYRVGSDACQLVMPELRMGIACNFGGFMLEKIVGRSVMQAMLFTAEGWNAQRALEDRLLHEVAPASKLVSRALEQARKIGSWTSQAVQGTRPNINAAF</sequence>
<keyword evidence="4" id="KW-1185">Reference proteome</keyword>
<dbReference type="InterPro" id="IPR001753">
    <property type="entry name" value="Enoyl-CoA_hydra/iso"/>
</dbReference>
<feature type="non-terminal residue" evidence="3">
    <location>
        <position position="224"/>
    </location>
</feature>
<keyword evidence="1" id="KW-0443">Lipid metabolism</keyword>
<dbReference type="EMBL" id="KN833104">
    <property type="protein sequence ID" value="KIM72866.1"/>
    <property type="molecule type" value="Genomic_DNA"/>
</dbReference>
<evidence type="ECO:0000256" key="2">
    <source>
        <dbReference type="ARBA" id="ARBA00023239"/>
    </source>
</evidence>
<gene>
    <name evidence="3" type="ORF">PILCRDRAFT_81569</name>
</gene>